<dbReference type="SMART" id="SM00338">
    <property type="entry name" value="BRLZ"/>
    <property type="match status" value="1"/>
</dbReference>
<protein>
    <recommendedName>
        <fullName evidence="3">BZIP domain-containing protein</fullName>
    </recommendedName>
</protein>
<feature type="coiled-coil region" evidence="1">
    <location>
        <begin position="207"/>
        <end position="255"/>
    </location>
</feature>
<name>A0ABD3VFP6_SINWO</name>
<dbReference type="EMBL" id="JBJQND010000012">
    <property type="protein sequence ID" value="KAL3860406.1"/>
    <property type="molecule type" value="Genomic_DNA"/>
</dbReference>
<organism evidence="4 5">
    <name type="scientific">Sinanodonta woodiana</name>
    <name type="common">Chinese pond mussel</name>
    <name type="synonym">Anodonta woodiana</name>
    <dbReference type="NCBI Taxonomy" id="1069815"/>
    <lineage>
        <taxon>Eukaryota</taxon>
        <taxon>Metazoa</taxon>
        <taxon>Spiralia</taxon>
        <taxon>Lophotrochozoa</taxon>
        <taxon>Mollusca</taxon>
        <taxon>Bivalvia</taxon>
        <taxon>Autobranchia</taxon>
        <taxon>Heteroconchia</taxon>
        <taxon>Palaeoheterodonta</taxon>
        <taxon>Unionida</taxon>
        <taxon>Unionoidea</taxon>
        <taxon>Unionidae</taxon>
        <taxon>Unioninae</taxon>
        <taxon>Sinanodonta</taxon>
    </lineage>
</organism>
<sequence>MESPKLYEDREPNFKFTLKHSTSQDFMLESEFYDLDPGFENVIDIQELLNGPTVPLEDTPVINIVDQIFPSSDFEHVEQQRVTDSTIVSTPDSTSAQNNKCVLPIEKACMTNSKKVKIDSMPVNWQVLTIKTEDFPRARSPVDAEQFAASPGSSTFSIDESSADDKKQYAYTRRTPGRKPSGKYPNKRKRLPEKDTDEYFDKRARNNVAVRKSREKAKQRQQETEERVQQLASENEQLQKKVDLLSKELHVLKSLFINVGASLPADFEEILNR</sequence>
<feature type="domain" description="BZIP" evidence="3">
    <location>
        <begin position="196"/>
        <end position="259"/>
    </location>
</feature>
<keyword evidence="5" id="KW-1185">Reference proteome</keyword>
<accession>A0ABD3VFP6</accession>
<dbReference type="SUPFAM" id="SSF57959">
    <property type="entry name" value="Leucine zipper domain"/>
    <property type="match status" value="1"/>
</dbReference>
<dbReference type="Pfam" id="PF07716">
    <property type="entry name" value="bZIP_2"/>
    <property type="match status" value="1"/>
</dbReference>
<feature type="region of interest" description="Disordered" evidence="2">
    <location>
        <begin position="141"/>
        <end position="195"/>
    </location>
</feature>
<dbReference type="AlphaFoldDB" id="A0ABD3VFP6"/>
<keyword evidence="1" id="KW-0175">Coiled coil</keyword>
<comment type="caution">
    <text evidence="4">The sequence shown here is derived from an EMBL/GenBank/DDBJ whole genome shotgun (WGS) entry which is preliminary data.</text>
</comment>
<dbReference type="PANTHER" id="PTHR23334">
    <property type="entry name" value="CCAAT/ENHANCER BINDING PROTEIN"/>
    <property type="match status" value="1"/>
</dbReference>
<evidence type="ECO:0000313" key="4">
    <source>
        <dbReference type="EMBL" id="KAL3860406.1"/>
    </source>
</evidence>
<feature type="compositionally biased region" description="Basic residues" evidence="2">
    <location>
        <begin position="175"/>
        <end position="191"/>
    </location>
</feature>
<dbReference type="InterPro" id="IPR046347">
    <property type="entry name" value="bZIP_sf"/>
</dbReference>
<dbReference type="Gene3D" id="1.20.5.170">
    <property type="match status" value="1"/>
</dbReference>
<dbReference type="InterPro" id="IPR031106">
    <property type="entry name" value="C/EBP"/>
</dbReference>
<gene>
    <name evidence="4" type="ORF">ACJMK2_010530</name>
</gene>
<evidence type="ECO:0000256" key="2">
    <source>
        <dbReference type="SAM" id="MobiDB-lite"/>
    </source>
</evidence>
<evidence type="ECO:0000259" key="3">
    <source>
        <dbReference type="PROSITE" id="PS50217"/>
    </source>
</evidence>
<dbReference type="InterPro" id="IPR004827">
    <property type="entry name" value="bZIP"/>
</dbReference>
<reference evidence="4 5" key="1">
    <citation type="submission" date="2024-11" db="EMBL/GenBank/DDBJ databases">
        <title>Chromosome-level genome assembly of the freshwater bivalve Anodonta woodiana.</title>
        <authorList>
            <person name="Chen X."/>
        </authorList>
    </citation>
    <scope>NUCLEOTIDE SEQUENCE [LARGE SCALE GENOMIC DNA]</scope>
    <source>
        <strain evidence="4">MN2024</strain>
        <tissue evidence="4">Gills</tissue>
    </source>
</reference>
<evidence type="ECO:0000313" key="5">
    <source>
        <dbReference type="Proteomes" id="UP001634394"/>
    </source>
</evidence>
<evidence type="ECO:0000256" key="1">
    <source>
        <dbReference type="SAM" id="Coils"/>
    </source>
</evidence>
<proteinExistence type="predicted"/>
<feature type="compositionally biased region" description="Polar residues" evidence="2">
    <location>
        <begin position="151"/>
        <end position="160"/>
    </location>
</feature>
<dbReference type="Proteomes" id="UP001634394">
    <property type="component" value="Unassembled WGS sequence"/>
</dbReference>
<dbReference type="PANTHER" id="PTHR23334:SF20">
    <property type="entry name" value="BASIC LEUCINE ZIPPER 24"/>
    <property type="match status" value="1"/>
</dbReference>
<dbReference type="CDD" id="cd14693">
    <property type="entry name" value="bZIP_CEBP"/>
    <property type="match status" value="1"/>
</dbReference>
<dbReference type="PROSITE" id="PS50217">
    <property type="entry name" value="BZIP"/>
    <property type="match status" value="1"/>
</dbReference>